<reference evidence="2" key="1">
    <citation type="submission" date="2023-05" db="EMBL/GenBank/DDBJ databases">
        <title>Nepenthes gracilis genome sequencing.</title>
        <authorList>
            <person name="Fukushima K."/>
        </authorList>
    </citation>
    <scope>NUCLEOTIDE SEQUENCE</scope>
    <source>
        <strain evidence="2">SING2019-196</strain>
    </source>
</reference>
<keyword evidence="3" id="KW-1185">Reference proteome</keyword>
<accession>A0AAD3SDY3</accession>
<evidence type="ECO:0000256" key="1">
    <source>
        <dbReference type="SAM" id="MobiDB-lite"/>
    </source>
</evidence>
<comment type="caution">
    <text evidence="2">The sequence shown here is derived from an EMBL/GenBank/DDBJ whole genome shotgun (WGS) entry which is preliminary data.</text>
</comment>
<evidence type="ECO:0000313" key="3">
    <source>
        <dbReference type="Proteomes" id="UP001279734"/>
    </source>
</evidence>
<feature type="compositionally biased region" description="Basic residues" evidence="1">
    <location>
        <begin position="26"/>
        <end position="38"/>
    </location>
</feature>
<sequence>MKWDIDEVSDIKGNKTGDDEEWERNVKRKHKSSKLRKSRNGEANNGWDGSEKSKSSAHRNDFRKQPGGSSRGDSDEDDSKELCSKQVKKKPEESTLEKLSNWYQDGELETKHDGGDKPGTGHS</sequence>
<feature type="compositionally biased region" description="Basic and acidic residues" evidence="1">
    <location>
        <begin position="1"/>
        <end position="17"/>
    </location>
</feature>
<proteinExistence type="predicted"/>
<protein>
    <submittedName>
        <fullName evidence="2">Uncharacterized protein</fullName>
    </submittedName>
</protein>
<dbReference type="Proteomes" id="UP001279734">
    <property type="component" value="Unassembled WGS sequence"/>
</dbReference>
<feature type="region of interest" description="Disordered" evidence="1">
    <location>
        <begin position="1"/>
        <end position="123"/>
    </location>
</feature>
<name>A0AAD3SDY3_NEPGR</name>
<gene>
    <name evidence="2" type="ORF">Nepgr_010805</name>
</gene>
<feature type="compositionally biased region" description="Basic and acidic residues" evidence="1">
    <location>
        <begin position="49"/>
        <end position="64"/>
    </location>
</feature>
<evidence type="ECO:0000313" key="2">
    <source>
        <dbReference type="EMBL" id="GMH08965.1"/>
    </source>
</evidence>
<organism evidence="2 3">
    <name type="scientific">Nepenthes gracilis</name>
    <name type="common">Slender pitcher plant</name>
    <dbReference type="NCBI Taxonomy" id="150966"/>
    <lineage>
        <taxon>Eukaryota</taxon>
        <taxon>Viridiplantae</taxon>
        <taxon>Streptophyta</taxon>
        <taxon>Embryophyta</taxon>
        <taxon>Tracheophyta</taxon>
        <taxon>Spermatophyta</taxon>
        <taxon>Magnoliopsida</taxon>
        <taxon>eudicotyledons</taxon>
        <taxon>Gunneridae</taxon>
        <taxon>Pentapetalae</taxon>
        <taxon>Caryophyllales</taxon>
        <taxon>Nepenthaceae</taxon>
        <taxon>Nepenthes</taxon>
    </lineage>
</organism>
<dbReference type="AlphaFoldDB" id="A0AAD3SDY3"/>
<dbReference type="EMBL" id="BSYO01000008">
    <property type="protein sequence ID" value="GMH08965.1"/>
    <property type="molecule type" value="Genomic_DNA"/>
</dbReference>